<gene>
    <name evidence="1" type="ORF">V5O49_12830</name>
</gene>
<sequence>MSTARPSGPASAAGVVLVCGPAGAGKSTYARALGRAGYVVLSFDREAWARGLRSHPLSDRDAAALHRSLQARLVELVATGERVVVDTSFWSRALRDRYRDLVRPLGVEAEVHYLDTPRDVVLARLAARRHGGPDDVLVPPDRAAAYLDGFQAPTPDEGPLVVLDGADRATIVE</sequence>
<keyword evidence="1" id="KW-0067">ATP-binding</keyword>
<comment type="caution">
    <text evidence="1">The sequence shown here is derived from an EMBL/GenBank/DDBJ whole genome shotgun (WGS) entry which is preliminary data.</text>
</comment>
<name>A0ABU7Z9F6_9MICO</name>
<reference evidence="1" key="1">
    <citation type="journal article" date="2024" name="Antonie Van Leeuwenhoek">
        <title>Isoptericola haloaureus sp. nov., a dimorphic actinobacterium isolated from mangrove sediments of southeast India, implicating biosaline agricultural significance through nitrogen fixation and salt tolerance genes.</title>
        <authorList>
            <person name="Prathaban M."/>
            <person name="Prathiviraj R."/>
            <person name="Ravichandran M."/>
            <person name="Natarajan S.D."/>
            <person name="Sobanaa M."/>
            <person name="Hari Krishna Kumar S."/>
            <person name="Chandrasekar V."/>
            <person name="Selvin J."/>
        </authorList>
    </citation>
    <scope>NUCLEOTIDE SEQUENCE</scope>
    <source>
        <strain evidence="1">MP1014</strain>
    </source>
</reference>
<dbReference type="Gene3D" id="3.40.50.300">
    <property type="entry name" value="P-loop containing nucleotide triphosphate hydrolases"/>
    <property type="match status" value="1"/>
</dbReference>
<dbReference type="InterPro" id="IPR027417">
    <property type="entry name" value="P-loop_NTPase"/>
</dbReference>
<dbReference type="EMBL" id="JBAGLP010000118">
    <property type="protein sequence ID" value="MEG3616011.1"/>
    <property type="molecule type" value="Genomic_DNA"/>
</dbReference>
<dbReference type="GO" id="GO:0005524">
    <property type="term" value="F:ATP binding"/>
    <property type="evidence" value="ECO:0007669"/>
    <property type="project" value="UniProtKB-KW"/>
</dbReference>
<evidence type="ECO:0000313" key="2">
    <source>
        <dbReference type="Proteomes" id="UP001310387"/>
    </source>
</evidence>
<dbReference type="Proteomes" id="UP001310387">
    <property type="component" value="Unassembled WGS sequence"/>
</dbReference>
<dbReference type="SUPFAM" id="SSF52540">
    <property type="entry name" value="P-loop containing nucleoside triphosphate hydrolases"/>
    <property type="match status" value="1"/>
</dbReference>
<dbReference type="RefSeq" id="WP_332902541.1">
    <property type="nucleotide sequence ID" value="NZ_JBAGLP010000118.1"/>
</dbReference>
<organism evidence="1 2">
    <name type="scientific">Isoptericola haloaureus</name>
    <dbReference type="NCBI Taxonomy" id="1542902"/>
    <lineage>
        <taxon>Bacteria</taxon>
        <taxon>Bacillati</taxon>
        <taxon>Actinomycetota</taxon>
        <taxon>Actinomycetes</taxon>
        <taxon>Micrococcales</taxon>
        <taxon>Promicromonosporaceae</taxon>
        <taxon>Isoptericola</taxon>
    </lineage>
</organism>
<keyword evidence="1" id="KW-0547">Nucleotide-binding</keyword>
<reference evidence="1" key="2">
    <citation type="submission" date="2024-02" db="EMBL/GenBank/DDBJ databases">
        <authorList>
            <person name="Prathaban M."/>
            <person name="Mythili R."/>
            <person name="Sharmila Devi N."/>
            <person name="Sobanaa M."/>
            <person name="Prathiviraj R."/>
            <person name="Selvin J."/>
        </authorList>
    </citation>
    <scope>NUCLEOTIDE SEQUENCE</scope>
    <source>
        <strain evidence="1">MP1014</strain>
    </source>
</reference>
<accession>A0ABU7Z9F6</accession>
<keyword evidence="2" id="KW-1185">Reference proteome</keyword>
<evidence type="ECO:0000313" key="1">
    <source>
        <dbReference type="EMBL" id="MEG3616011.1"/>
    </source>
</evidence>
<proteinExistence type="predicted"/>
<protein>
    <submittedName>
        <fullName evidence="1">ATP-binding protein</fullName>
    </submittedName>
</protein>
<dbReference type="Pfam" id="PF13671">
    <property type="entry name" value="AAA_33"/>
    <property type="match status" value="1"/>
</dbReference>